<feature type="chain" id="PRO_5047451494" evidence="1">
    <location>
        <begin position="21"/>
        <end position="186"/>
    </location>
</feature>
<dbReference type="Pfam" id="PF13628">
    <property type="entry name" value="DUF4142"/>
    <property type="match status" value="1"/>
</dbReference>
<evidence type="ECO:0000256" key="1">
    <source>
        <dbReference type="SAM" id="SignalP"/>
    </source>
</evidence>
<dbReference type="Proteomes" id="UP001207228">
    <property type="component" value="Unassembled WGS sequence"/>
</dbReference>
<comment type="caution">
    <text evidence="3">The sequence shown here is derived from an EMBL/GenBank/DDBJ whole genome shotgun (WGS) entry which is preliminary data.</text>
</comment>
<evidence type="ECO:0000313" key="3">
    <source>
        <dbReference type="EMBL" id="MCX2741292.1"/>
    </source>
</evidence>
<organism evidence="3 4">
    <name type="scientific">Pontibacter anaerobius</name>
    <dbReference type="NCBI Taxonomy" id="2993940"/>
    <lineage>
        <taxon>Bacteria</taxon>
        <taxon>Pseudomonadati</taxon>
        <taxon>Bacteroidota</taxon>
        <taxon>Cytophagia</taxon>
        <taxon>Cytophagales</taxon>
        <taxon>Hymenobacteraceae</taxon>
        <taxon>Pontibacter</taxon>
    </lineage>
</organism>
<evidence type="ECO:0000259" key="2">
    <source>
        <dbReference type="Pfam" id="PF13628"/>
    </source>
</evidence>
<dbReference type="PROSITE" id="PS51257">
    <property type="entry name" value="PROKAR_LIPOPROTEIN"/>
    <property type="match status" value="1"/>
</dbReference>
<proteinExistence type="predicted"/>
<feature type="domain" description="DUF4142" evidence="2">
    <location>
        <begin position="42"/>
        <end position="173"/>
    </location>
</feature>
<reference evidence="3 4" key="1">
    <citation type="submission" date="2022-11" db="EMBL/GenBank/DDBJ databases">
        <title>The characterization of three novel Bacteroidetes species and genomic analysis of their roles in tidal elemental geochemical cycles.</title>
        <authorList>
            <person name="Ma K.-J."/>
        </authorList>
    </citation>
    <scope>NUCLEOTIDE SEQUENCE [LARGE SCALE GENOMIC DNA]</scope>
    <source>
        <strain evidence="3 4">M82</strain>
    </source>
</reference>
<evidence type="ECO:0000313" key="4">
    <source>
        <dbReference type="Proteomes" id="UP001207228"/>
    </source>
</evidence>
<keyword evidence="1" id="KW-0732">Signal</keyword>
<keyword evidence="4" id="KW-1185">Reference proteome</keyword>
<gene>
    <name evidence="3" type="ORF">OO017_15135</name>
</gene>
<protein>
    <submittedName>
        <fullName evidence="3">DUF4142 domain-containing protein</fullName>
    </submittedName>
</protein>
<accession>A0ABT3RIX1</accession>
<sequence length="186" mass="20570">MFIDKVITLALGAMFLLALSCEGPTAEEATTNNAPQKRTLQQEPTFWDYAASSNMLQVAIATVAAEKGTTEHIRNIASEAVAFHVKALEDLKALAERYDNIQLPDSLGAADLGLVLEFKLLEGEELDTHFREFVLSTHNAQLDTYEEAFLKADDTPTRDWLMDMRAHLRQEITAIAEADSVETAAE</sequence>
<dbReference type="InterPro" id="IPR025419">
    <property type="entry name" value="DUF4142"/>
</dbReference>
<dbReference type="EMBL" id="JAPFQO010000010">
    <property type="protein sequence ID" value="MCX2741292.1"/>
    <property type="molecule type" value="Genomic_DNA"/>
</dbReference>
<feature type="signal peptide" evidence="1">
    <location>
        <begin position="1"/>
        <end position="20"/>
    </location>
</feature>
<name>A0ABT3RIX1_9BACT</name>
<dbReference type="RefSeq" id="WP_266053439.1">
    <property type="nucleotide sequence ID" value="NZ_JAPFQO010000010.1"/>
</dbReference>